<accession>A0A9P8IC91</accession>
<evidence type="ECO:0000256" key="2">
    <source>
        <dbReference type="SAM" id="Phobius"/>
    </source>
</evidence>
<feature type="transmembrane region" description="Helical" evidence="2">
    <location>
        <begin position="282"/>
        <end position="300"/>
    </location>
</feature>
<keyword evidence="2" id="KW-0812">Transmembrane</keyword>
<dbReference type="PANTHER" id="PTHR37848:SF1">
    <property type="entry name" value="SUN DOMAIN-CONTAINING PROTEIN"/>
    <property type="match status" value="1"/>
</dbReference>
<evidence type="ECO:0000313" key="4">
    <source>
        <dbReference type="Proteomes" id="UP000698800"/>
    </source>
</evidence>
<dbReference type="Proteomes" id="UP000698800">
    <property type="component" value="Unassembled WGS sequence"/>
</dbReference>
<keyword evidence="4" id="KW-1185">Reference proteome</keyword>
<organism evidence="3 4">
    <name type="scientific">Glutinoglossum americanum</name>
    <dbReference type="NCBI Taxonomy" id="1670608"/>
    <lineage>
        <taxon>Eukaryota</taxon>
        <taxon>Fungi</taxon>
        <taxon>Dikarya</taxon>
        <taxon>Ascomycota</taxon>
        <taxon>Pezizomycotina</taxon>
        <taxon>Geoglossomycetes</taxon>
        <taxon>Geoglossales</taxon>
        <taxon>Geoglossaceae</taxon>
        <taxon>Glutinoglossum</taxon>
    </lineage>
</organism>
<protein>
    <submittedName>
        <fullName evidence="3">Uncharacterized protein</fullName>
    </submittedName>
</protein>
<dbReference type="PANTHER" id="PTHR37848">
    <property type="entry name" value="EXPRESSED PROTEIN"/>
    <property type="match status" value="1"/>
</dbReference>
<dbReference type="AlphaFoldDB" id="A0A9P8IC91"/>
<evidence type="ECO:0000313" key="3">
    <source>
        <dbReference type="EMBL" id="KAH0542837.1"/>
    </source>
</evidence>
<feature type="compositionally biased region" description="Polar residues" evidence="1">
    <location>
        <begin position="27"/>
        <end position="44"/>
    </location>
</feature>
<dbReference type="EMBL" id="JAGHQL010000045">
    <property type="protein sequence ID" value="KAH0542837.1"/>
    <property type="molecule type" value="Genomic_DNA"/>
</dbReference>
<keyword evidence="2" id="KW-1133">Transmembrane helix</keyword>
<dbReference type="OrthoDB" id="203796at2759"/>
<keyword evidence="2" id="KW-0472">Membrane</keyword>
<comment type="caution">
    <text evidence="3">The sequence shown here is derived from an EMBL/GenBank/DDBJ whole genome shotgun (WGS) entry which is preliminary data.</text>
</comment>
<name>A0A9P8IC91_9PEZI</name>
<reference evidence="3" key="1">
    <citation type="submission" date="2021-03" db="EMBL/GenBank/DDBJ databases">
        <title>Comparative genomics and phylogenomic investigation of the class Geoglossomycetes provide insights into ecological specialization and systematics.</title>
        <authorList>
            <person name="Melie T."/>
            <person name="Pirro S."/>
            <person name="Miller A.N."/>
            <person name="Quandt A."/>
        </authorList>
    </citation>
    <scope>NUCLEOTIDE SEQUENCE</scope>
    <source>
        <strain evidence="3">GBOQ0MN5Z8</strain>
    </source>
</reference>
<gene>
    <name evidence="3" type="ORF">FGG08_002791</name>
</gene>
<sequence>MTMKAKYAPLGGALPEYSDEIIRDDPSFSSSSIPLPETLSYTDNSEVEPVLPAYSDDPSPASAAAIATNPEAGRIPNSVVSSDRITITTLDEGLNEDPAKLHSFVLQQNEIPPKPTVQIVGTHHETRRQSTKDGKDERVKVTDFDIQLDLTPYIARSLNLGCGEQDWKFLSVVENGVKAYRGGRIKSLDPGHRDGLTSYAAPHLGDWTKAYCGDPNILKSFTFSKTVSNFDTEKLISLLTALIESTNYRGHYHITFTTTHSRIQVLSPHWINRLRTKTWVRWLFYLSMLWIFTWPLLWFLTRRYEVVTSAWPYALIDEQGQKRYAVASEEDWYRRYAVVIRRSLLMRRQGWVTDEDLRLCESGISSGGNAPVSAAESRVMGFAFGLVHGVTGASRDLDAIRGWGADS</sequence>
<feature type="compositionally biased region" description="Low complexity" evidence="1">
    <location>
        <begin position="52"/>
        <end position="62"/>
    </location>
</feature>
<evidence type="ECO:0000256" key="1">
    <source>
        <dbReference type="SAM" id="MobiDB-lite"/>
    </source>
</evidence>
<proteinExistence type="predicted"/>
<feature type="region of interest" description="Disordered" evidence="1">
    <location>
        <begin position="21"/>
        <end position="62"/>
    </location>
</feature>